<dbReference type="AlphaFoldDB" id="E6LEP0"/>
<dbReference type="Pfam" id="PF11148">
    <property type="entry name" value="DUF2922"/>
    <property type="match status" value="1"/>
</dbReference>
<dbReference type="HOGENOM" id="CLU_2436251_0_0_9"/>
<evidence type="ECO:0000313" key="2">
    <source>
        <dbReference type="Proteomes" id="UP000010296"/>
    </source>
</evidence>
<dbReference type="Proteomes" id="UP000010296">
    <property type="component" value="Unassembled WGS sequence"/>
</dbReference>
<sequence>MRRLKITFENKEGRRHTFVTQNFSELLSNEEIVAIVTDFLAQEQFAGNGEFEKIVKIRIVEKKTQKLFSCYHYKNERYYIANKRMMGKQS</sequence>
<organism evidence="1 2">
    <name type="scientific">Enterococcus italicus (strain DSM 15952 / CCUG 50447 / LMG 22039 / TP 1.5)</name>
    <dbReference type="NCBI Taxonomy" id="888064"/>
    <lineage>
        <taxon>Bacteria</taxon>
        <taxon>Bacillati</taxon>
        <taxon>Bacillota</taxon>
        <taxon>Bacilli</taxon>
        <taxon>Lactobacillales</taxon>
        <taxon>Enterococcaceae</taxon>
        <taxon>Enterococcus</taxon>
    </lineage>
</organism>
<name>E6LEP0_ENTI1</name>
<proteinExistence type="predicted"/>
<accession>E6LEP0</accession>
<reference evidence="1 2" key="1">
    <citation type="submission" date="2010-12" db="EMBL/GenBank/DDBJ databases">
        <authorList>
            <person name="Muzny D."/>
            <person name="Qin X."/>
            <person name="Deng J."/>
            <person name="Jiang H."/>
            <person name="Liu Y."/>
            <person name="Qu J."/>
            <person name="Song X.-Z."/>
            <person name="Zhang L."/>
            <person name="Thornton R."/>
            <person name="Coyle M."/>
            <person name="Francisco L."/>
            <person name="Jackson L."/>
            <person name="Javaid M."/>
            <person name="Korchina V."/>
            <person name="Kovar C."/>
            <person name="Mata R."/>
            <person name="Mathew T."/>
            <person name="Ngo R."/>
            <person name="Nguyen L."/>
            <person name="Nguyen N."/>
            <person name="Okwuonu G."/>
            <person name="Ongeri F."/>
            <person name="Pham C."/>
            <person name="Simmons D."/>
            <person name="Wilczek-Boney K."/>
            <person name="Hale W."/>
            <person name="Jakkamsetti A."/>
            <person name="Pham P."/>
            <person name="Ruth R."/>
            <person name="San Lucas F."/>
            <person name="Warren J."/>
            <person name="Zhang J."/>
            <person name="Zhao Z."/>
            <person name="Zhou C."/>
            <person name="Zhu D."/>
            <person name="Lee S."/>
            <person name="Bess C."/>
            <person name="Blankenburg K."/>
            <person name="Forbes L."/>
            <person name="Fu Q."/>
            <person name="Gubbala S."/>
            <person name="Hirani K."/>
            <person name="Jayaseelan J.C."/>
            <person name="Lara F."/>
            <person name="Munidasa M."/>
            <person name="Palculict T."/>
            <person name="Patil S."/>
            <person name="Pu L.-L."/>
            <person name="Saada N."/>
            <person name="Tang L."/>
            <person name="Weissenberger G."/>
            <person name="Zhu Y."/>
            <person name="Hemphill L."/>
            <person name="Shang Y."/>
            <person name="Youmans B."/>
            <person name="Ayvaz T."/>
            <person name="Ross M."/>
            <person name="Santibanez J."/>
            <person name="Aqrawi P."/>
            <person name="Gross S."/>
            <person name="Joshi V."/>
            <person name="Fowler G."/>
            <person name="Nazareth L."/>
            <person name="Reid J."/>
            <person name="Worley K."/>
            <person name="Petrosino J."/>
            <person name="Highlander S."/>
            <person name="Gibbs R."/>
        </authorList>
    </citation>
    <scope>NUCLEOTIDE SEQUENCE [LARGE SCALE GENOMIC DNA]</scope>
    <source>
        <strain evidence="2">DSM 15952 / CCUG 50447 / LMG 22039 / TP 1.5</strain>
    </source>
</reference>
<dbReference type="EMBL" id="AEPV01000030">
    <property type="protein sequence ID" value="EFU74331.1"/>
    <property type="molecule type" value="Genomic_DNA"/>
</dbReference>
<dbReference type="STRING" id="888064.HMPREF9088_0830"/>
<dbReference type="InterPro" id="IPR021321">
    <property type="entry name" value="DUF2922"/>
</dbReference>
<protein>
    <submittedName>
        <fullName evidence="1">Uncharacterized protein</fullName>
    </submittedName>
</protein>
<gene>
    <name evidence="1" type="ORF">HMPREF9088_0830</name>
</gene>
<dbReference type="PATRIC" id="fig|888064.11.peg.1828"/>
<keyword evidence="2" id="KW-1185">Reference proteome</keyword>
<evidence type="ECO:0000313" key="1">
    <source>
        <dbReference type="EMBL" id="EFU74331.1"/>
    </source>
</evidence>
<comment type="caution">
    <text evidence="1">The sequence shown here is derived from an EMBL/GenBank/DDBJ whole genome shotgun (WGS) entry which is preliminary data.</text>
</comment>
<dbReference type="RefSeq" id="WP_007207851.1">
    <property type="nucleotide sequence ID" value="NZ_GL622241.1"/>
</dbReference>